<dbReference type="CDD" id="cd00773">
    <property type="entry name" value="HisRS-like_core"/>
    <property type="match status" value="1"/>
</dbReference>
<proteinExistence type="inferred from homology"/>
<dbReference type="EMBL" id="DXEW01000026">
    <property type="protein sequence ID" value="HIX50645.1"/>
    <property type="molecule type" value="Genomic_DNA"/>
</dbReference>
<dbReference type="Pfam" id="PF01634">
    <property type="entry name" value="HisG"/>
    <property type="match status" value="1"/>
</dbReference>
<keyword evidence="10 16" id="KW-0547">Nucleotide-binding</keyword>
<organism evidence="19 20">
    <name type="scientific">Candidatus Borkfalkia faecavium</name>
    <dbReference type="NCBI Taxonomy" id="2838508"/>
    <lineage>
        <taxon>Bacteria</taxon>
        <taxon>Bacillati</taxon>
        <taxon>Bacillota</taxon>
        <taxon>Clostridia</taxon>
        <taxon>Christensenellales</taxon>
        <taxon>Christensenellaceae</taxon>
        <taxon>Candidatus Borkfalkia</taxon>
    </lineage>
</organism>
<dbReference type="GO" id="GO:0005524">
    <property type="term" value="F:ATP binding"/>
    <property type="evidence" value="ECO:0007669"/>
    <property type="project" value="UniProtKB-KW"/>
</dbReference>
<dbReference type="GO" id="GO:0003879">
    <property type="term" value="F:ATP phosphoribosyltransferase activity"/>
    <property type="evidence" value="ECO:0007669"/>
    <property type="project" value="UniProtKB-UniRule"/>
</dbReference>
<sequence length="537" mass="57267">MAYFKLPAGVRDVLPEESAALDAAQQVLRQKFASAGFATVRTAGLEYYDTFACIDSPVDQAQMFKMTDKDGNLIVLRPDMTLACARIAATKLQGARARLCYFSDIYDFSAGGNSDREVAQAGVEIFGEEGAESDAYAVAFAAECLRAVGLKDFIIDIGHVGFYKGLLEGSGLTPAAAEEIRGYINAKDLVNTQIALRAAGANARTQAAILALPSLFGGAEVLQKAKGLTENPTALAALSHLEKVYAYLKQMGAEGCVSFDLGTVKSLSYYSGMVFTGLAEGVGAPVLSGGRYDGLCAQFGRDLSAVGFAVGMMRVLRAGRARGAEKPHGPLNVALAKGRLASECADLFIRCGIRAEVLKEDTRKLVLETPDGKFRFFFVKPADVPTYVEYGVADIGVVGKDTLLEAEADLYEMLDLRFERCRLCVAGFPALKDFASRPHLRVATKYAHTAKKLFASRGADVEIIKLNGSIELAPLTGLADVIFDIVQSGGTLRANGLEVLEEVFDISARLVANKVSLKTRAGEILPLIAAMAGMTGE</sequence>
<accession>A0A9D1W0Y7</accession>
<evidence type="ECO:0000256" key="16">
    <source>
        <dbReference type="HAMAP-Rule" id="MF_01018"/>
    </source>
</evidence>
<dbReference type="SUPFAM" id="SSF53850">
    <property type="entry name" value="Periplasmic binding protein-like II"/>
    <property type="match status" value="1"/>
</dbReference>
<dbReference type="InterPro" id="IPR018198">
    <property type="entry name" value="ATP_PRibTrfase_CS"/>
</dbReference>
<reference evidence="19" key="2">
    <citation type="submission" date="2021-04" db="EMBL/GenBank/DDBJ databases">
        <authorList>
            <person name="Gilroy R."/>
        </authorList>
    </citation>
    <scope>NUCLEOTIDE SEQUENCE</scope>
    <source>
        <strain evidence="19">2189</strain>
    </source>
</reference>
<dbReference type="HAMAP" id="MF_00125">
    <property type="entry name" value="HisZ"/>
    <property type="match status" value="1"/>
</dbReference>
<evidence type="ECO:0000256" key="14">
    <source>
        <dbReference type="ARBA" id="ARBA00025246"/>
    </source>
</evidence>
<dbReference type="NCBIfam" id="TIGR00070">
    <property type="entry name" value="hisG"/>
    <property type="match status" value="1"/>
</dbReference>
<dbReference type="PROSITE" id="PS01316">
    <property type="entry name" value="ATP_P_PHORIBOSYLTR"/>
    <property type="match status" value="1"/>
</dbReference>
<dbReference type="Pfam" id="PF13393">
    <property type="entry name" value="tRNA-synt_His"/>
    <property type="match status" value="1"/>
</dbReference>
<dbReference type="Proteomes" id="UP000886847">
    <property type="component" value="Unassembled WGS sequence"/>
</dbReference>
<dbReference type="InterPro" id="IPR001348">
    <property type="entry name" value="ATP_PRibTrfase_HisG"/>
</dbReference>
<evidence type="ECO:0000256" key="12">
    <source>
        <dbReference type="ARBA" id="ARBA00023102"/>
    </source>
</evidence>
<keyword evidence="12 16" id="KW-0368">Histidine biosynthesis</keyword>
<dbReference type="AlphaFoldDB" id="A0A9D1W0Y7"/>
<dbReference type="FunFam" id="3.40.190.10:FF:000008">
    <property type="entry name" value="ATP phosphoribosyltransferase"/>
    <property type="match status" value="1"/>
</dbReference>
<dbReference type="GO" id="GO:0005737">
    <property type="term" value="C:cytoplasm"/>
    <property type="evidence" value="ECO:0007669"/>
    <property type="project" value="UniProtKB-SubCell"/>
</dbReference>
<evidence type="ECO:0000313" key="19">
    <source>
        <dbReference type="EMBL" id="HIX50645.1"/>
    </source>
</evidence>
<dbReference type="InterPro" id="IPR004517">
    <property type="entry name" value="HisZ"/>
</dbReference>
<reference evidence="19" key="1">
    <citation type="journal article" date="2021" name="PeerJ">
        <title>Extensive microbial diversity within the chicken gut microbiome revealed by metagenomics and culture.</title>
        <authorList>
            <person name="Gilroy R."/>
            <person name="Ravi A."/>
            <person name="Getino M."/>
            <person name="Pursley I."/>
            <person name="Horton D.L."/>
            <person name="Alikhan N.F."/>
            <person name="Baker D."/>
            <person name="Gharbi K."/>
            <person name="Hall N."/>
            <person name="Watson M."/>
            <person name="Adriaenssens E.M."/>
            <person name="Foster-Nyarko E."/>
            <person name="Jarju S."/>
            <person name="Secka A."/>
            <person name="Antonio M."/>
            <person name="Oren A."/>
            <person name="Chaudhuri R.R."/>
            <person name="La Ragione R."/>
            <person name="Hildebrand F."/>
            <person name="Pallen M.J."/>
        </authorList>
    </citation>
    <scope>NUCLEOTIDE SEQUENCE</scope>
    <source>
        <strain evidence="19">2189</strain>
    </source>
</reference>
<gene>
    <name evidence="15 19" type="primary">hisZ</name>
    <name evidence="16" type="synonym">hisG</name>
    <name evidence="19" type="ORF">H9851_05120</name>
</gene>
<comment type="similarity">
    <text evidence="4 15">Belongs to the class-II aminoacyl-tRNA synthetase family. HisZ subfamily.</text>
</comment>
<feature type="domain" description="Class II Histidinyl-tRNA synthetase (HisRS)-like catalytic core" evidence="18">
    <location>
        <begin position="9"/>
        <end position="314"/>
    </location>
</feature>
<dbReference type="GO" id="GO:0140096">
    <property type="term" value="F:catalytic activity, acting on a protein"/>
    <property type="evidence" value="ECO:0007669"/>
    <property type="project" value="UniProtKB-ARBA"/>
</dbReference>
<evidence type="ECO:0000256" key="11">
    <source>
        <dbReference type="ARBA" id="ARBA00022840"/>
    </source>
</evidence>
<evidence type="ECO:0000256" key="5">
    <source>
        <dbReference type="ARBA" id="ARBA00009489"/>
    </source>
</evidence>
<comment type="similarity">
    <text evidence="5 16">Belongs to the ATP phosphoribosyltransferase family. Short subfamily.</text>
</comment>
<keyword evidence="7 16" id="KW-0028">Amino-acid biosynthesis</keyword>
<comment type="function">
    <text evidence="13 16">Catalyzes the condensation of ATP and 5-phosphoribose 1-diphosphate to form N'-(5'-phosphoribosyl)-ATP (PR-ATP). Has a crucial role in the pathway because the rate of histidine biosynthesis seems to be controlled primarily by regulation of HisG enzymatic activity.</text>
</comment>
<dbReference type="InterPro" id="IPR024893">
    <property type="entry name" value="ATP_PRibTrfase_HisG_short"/>
</dbReference>
<keyword evidence="8 16" id="KW-0328">Glycosyltransferase</keyword>
<evidence type="ECO:0000256" key="1">
    <source>
        <dbReference type="ARBA" id="ARBA00000915"/>
    </source>
</evidence>
<evidence type="ECO:0000259" key="17">
    <source>
        <dbReference type="Pfam" id="PF01634"/>
    </source>
</evidence>
<dbReference type="EC" id="2.4.2.17" evidence="16"/>
<evidence type="ECO:0000256" key="6">
    <source>
        <dbReference type="ARBA" id="ARBA00022490"/>
    </source>
</evidence>
<comment type="caution">
    <text evidence="19">The sequence shown here is derived from an EMBL/GenBank/DDBJ whole genome shotgun (WGS) entry which is preliminary data.</text>
</comment>
<keyword evidence="11 16" id="KW-0067">ATP-binding</keyword>
<evidence type="ECO:0000313" key="20">
    <source>
        <dbReference type="Proteomes" id="UP000886847"/>
    </source>
</evidence>
<keyword evidence="6 16" id="KW-0963">Cytoplasm</keyword>
<feature type="domain" description="ATP phosphoribosyltransferase catalytic" evidence="17">
    <location>
        <begin position="380"/>
        <end position="531"/>
    </location>
</feature>
<evidence type="ECO:0000256" key="9">
    <source>
        <dbReference type="ARBA" id="ARBA00022679"/>
    </source>
</evidence>
<evidence type="ECO:0000256" key="8">
    <source>
        <dbReference type="ARBA" id="ARBA00022676"/>
    </source>
</evidence>
<dbReference type="GO" id="GO:0000105">
    <property type="term" value="P:L-histidine biosynthetic process"/>
    <property type="evidence" value="ECO:0007669"/>
    <property type="project" value="UniProtKB-UniRule"/>
</dbReference>
<comment type="subcellular location">
    <subcellularLocation>
        <location evidence="2 16">Cytoplasm</location>
    </subcellularLocation>
</comment>
<evidence type="ECO:0000256" key="15">
    <source>
        <dbReference type="HAMAP-Rule" id="MF_00125"/>
    </source>
</evidence>
<evidence type="ECO:0000256" key="13">
    <source>
        <dbReference type="ARBA" id="ARBA00024861"/>
    </source>
</evidence>
<evidence type="ECO:0000256" key="2">
    <source>
        <dbReference type="ARBA" id="ARBA00004496"/>
    </source>
</evidence>
<dbReference type="HAMAP" id="MF_01018">
    <property type="entry name" value="HisG_Short"/>
    <property type="match status" value="1"/>
</dbReference>
<dbReference type="NCBIfam" id="TIGR00443">
    <property type="entry name" value="hisZ_biosyn_reg"/>
    <property type="match status" value="1"/>
</dbReference>
<comment type="pathway">
    <text evidence="3 16">Amino-acid biosynthesis; L-histidine biosynthesis; L-histidine from 5-phospho-alpha-D-ribose 1-diphosphate: step 1/9.</text>
</comment>
<keyword evidence="9 16" id="KW-0808">Transferase</keyword>
<dbReference type="InterPro" id="IPR013820">
    <property type="entry name" value="ATP_PRibTrfase_cat"/>
</dbReference>
<comment type="catalytic activity">
    <reaction evidence="1 16">
        <text>1-(5-phospho-beta-D-ribosyl)-ATP + diphosphate = 5-phospho-alpha-D-ribose 1-diphosphate + ATP</text>
        <dbReference type="Rhea" id="RHEA:18473"/>
        <dbReference type="ChEBI" id="CHEBI:30616"/>
        <dbReference type="ChEBI" id="CHEBI:33019"/>
        <dbReference type="ChEBI" id="CHEBI:58017"/>
        <dbReference type="ChEBI" id="CHEBI:73183"/>
        <dbReference type="EC" id="2.4.2.17"/>
    </reaction>
</comment>
<dbReference type="Gene3D" id="3.30.930.10">
    <property type="entry name" value="Bira Bifunctional Protein, Domain 2"/>
    <property type="match status" value="1"/>
</dbReference>
<evidence type="ECO:0000256" key="4">
    <source>
        <dbReference type="ARBA" id="ARBA00005539"/>
    </source>
</evidence>
<comment type="subunit">
    <text evidence="16">Heteromultimer composed of HisG and HisZ subunits.</text>
</comment>
<evidence type="ECO:0000256" key="7">
    <source>
        <dbReference type="ARBA" id="ARBA00022605"/>
    </source>
</evidence>
<dbReference type="SUPFAM" id="SSF55681">
    <property type="entry name" value="Class II aaRS and biotin synthetases"/>
    <property type="match status" value="1"/>
</dbReference>
<evidence type="ECO:0000256" key="10">
    <source>
        <dbReference type="ARBA" id="ARBA00022741"/>
    </source>
</evidence>
<dbReference type="PANTHER" id="PTHR21403:SF8">
    <property type="entry name" value="ATP PHOSPHORIBOSYLTRANSFERASE"/>
    <property type="match status" value="1"/>
</dbReference>
<comment type="function">
    <text evidence="14 15">Required for the first step of histidine biosynthesis. May allow the feedback regulation of ATP phosphoribosyltransferase activity by histidine.</text>
</comment>
<dbReference type="Gene3D" id="3.40.190.10">
    <property type="entry name" value="Periplasmic binding protein-like II"/>
    <property type="match status" value="2"/>
</dbReference>
<dbReference type="CDD" id="cd13595">
    <property type="entry name" value="PBP2_HisGs"/>
    <property type="match status" value="1"/>
</dbReference>
<comment type="miscellaneous">
    <text evidence="15">This function is generally fulfilled by the C-terminal part of HisG, which is missing in some bacteria such as this one.</text>
</comment>
<name>A0A9D1W0Y7_9FIRM</name>
<dbReference type="InterPro" id="IPR041715">
    <property type="entry name" value="HisRS-like_core"/>
</dbReference>
<comment type="domain">
    <text evidence="16">Lacks the C-terminal regulatory region which is replaced by HisZ.</text>
</comment>
<evidence type="ECO:0000256" key="3">
    <source>
        <dbReference type="ARBA" id="ARBA00004667"/>
    </source>
</evidence>
<dbReference type="InterPro" id="IPR045864">
    <property type="entry name" value="aa-tRNA-synth_II/BPL/LPL"/>
</dbReference>
<dbReference type="PANTHER" id="PTHR21403">
    <property type="entry name" value="ATP PHOSPHORIBOSYLTRANSFERASE ATP-PRTASE"/>
    <property type="match status" value="1"/>
</dbReference>
<protein>
    <recommendedName>
        <fullName evidence="15 16">Multifunctional fusion protein</fullName>
    </recommendedName>
    <domain>
        <recommendedName>
            <fullName evidence="16">ATP phosphoribosyltransferase</fullName>
            <shortName evidence="16">ATP-PRT</shortName>
            <shortName evidence="16">ATP-PRTase</shortName>
            <ecNumber evidence="16">2.4.2.17</ecNumber>
        </recommendedName>
    </domain>
    <domain>
        <recommendedName>
            <fullName evidence="15">ATP phosphoribosyltransferase regulatory subunit</fullName>
        </recommendedName>
    </domain>
</protein>
<evidence type="ECO:0000259" key="18">
    <source>
        <dbReference type="Pfam" id="PF13393"/>
    </source>
</evidence>